<protein>
    <submittedName>
        <fullName evidence="1">Putative RNA-binding protein</fullName>
    </submittedName>
</protein>
<dbReference type="RefSeq" id="WP_166844575.1">
    <property type="nucleotide sequence ID" value="NZ_JAAONY010000002.1"/>
</dbReference>
<dbReference type="EMBL" id="JACHHT010000002">
    <property type="protein sequence ID" value="MBB6521767.1"/>
    <property type="molecule type" value="Genomic_DNA"/>
</dbReference>
<sequence length="56" mass="6258">MIPITIEVELSGLALRDVMMPTVPSRGESLVMEDVHYYVTRVTHDVEAGKCIVTVR</sequence>
<evidence type="ECO:0000313" key="1">
    <source>
        <dbReference type="EMBL" id="MBB6521767.1"/>
    </source>
</evidence>
<dbReference type="InParanoid" id="A0A7X0JTB9"/>
<name>A0A7X0JTB9_9GAMM</name>
<accession>A0A7X0JTB9</accession>
<dbReference type="AlphaFoldDB" id="A0A7X0JTB9"/>
<comment type="caution">
    <text evidence="1">The sequence shown here is derived from an EMBL/GenBank/DDBJ whole genome shotgun (WGS) entry which is preliminary data.</text>
</comment>
<gene>
    <name evidence="1" type="ORF">HNR48_002052</name>
</gene>
<reference evidence="1 2" key="1">
    <citation type="submission" date="2020-08" db="EMBL/GenBank/DDBJ databases">
        <title>Genomic Encyclopedia of Type Strains, Phase IV (KMG-IV): sequencing the most valuable type-strain genomes for metagenomic binning, comparative biology and taxonomic classification.</title>
        <authorList>
            <person name="Goeker M."/>
        </authorList>
    </citation>
    <scope>NUCLEOTIDE SEQUENCE [LARGE SCALE GENOMIC DNA]</scope>
    <source>
        <strain evidence="1 2">DSM 22368</strain>
    </source>
</reference>
<dbReference type="Proteomes" id="UP000528457">
    <property type="component" value="Unassembled WGS sequence"/>
</dbReference>
<proteinExistence type="predicted"/>
<organism evidence="1 2">
    <name type="scientific">Pseudoteredinibacter isoporae</name>
    <dbReference type="NCBI Taxonomy" id="570281"/>
    <lineage>
        <taxon>Bacteria</taxon>
        <taxon>Pseudomonadati</taxon>
        <taxon>Pseudomonadota</taxon>
        <taxon>Gammaproteobacteria</taxon>
        <taxon>Cellvibrionales</taxon>
        <taxon>Cellvibrionaceae</taxon>
        <taxon>Pseudoteredinibacter</taxon>
    </lineage>
</organism>
<evidence type="ECO:0000313" key="2">
    <source>
        <dbReference type="Proteomes" id="UP000528457"/>
    </source>
</evidence>
<keyword evidence="2" id="KW-1185">Reference proteome</keyword>